<dbReference type="EMBL" id="JAAQPE010000260">
    <property type="protein sequence ID" value="KAF5673709.1"/>
    <property type="molecule type" value="Genomic_DNA"/>
</dbReference>
<name>A0A8H5TR83_FUSCI</name>
<evidence type="ECO:0000313" key="4">
    <source>
        <dbReference type="Proteomes" id="UP000572754"/>
    </source>
</evidence>
<dbReference type="AlphaFoldDB" id="A0A8H5TR83"/>
<comment type="caution">
    <text evidence="3">The sequence shown here is derived from an EMBL/GenBank/DDBJ whole genome shotgun (WGS) entry which is preliminary data.</text>
</comment>
<protein>
    <submittedName>
        <fullName evidence="3">Uncharacterized protein</fullName>
    </submittedName>
</protein>
<accession>A0A8H5TR83</accession>
<organism evidence="3 4">
    <name type="scientific">Fusarium circinatum</name>
    <name type="common">Pitch canker fungus</name>
    <name type="synonym">Gibberella circinata</name>
    <dbReference type="NCBI Taxonomy" id="48490"/>
    <lineage>
        <taxon>Eukaryota</taxon>
        <taxon>Fungi</taxon>
        <taxon>Dikarya</taxon>
        <taxon>Ascomycota</taxon>
        <taxon>Pezizomycotina</taxon>
        <taxon>Sordariomycetes</taxon>
        <taxon>Hypocreomycetidae</taxon>
        <taxon>Hypocreales</taxon>
        <taxon>Nectriaceae</taxon>
        <taxon>Fusarium</taxon>
        <taxon>Fusarium fujikuroi species complex</taxon>
    </lineage>
</organism>
<reference evidence="3 4" key="2">
    <citation type="submission" date="2020-05" db="EMBL/GenBank/DDBJ databases">
        <title>Identification and distribution of gene clusters putatively required for synthesis of sphingolipid metabolism inhibitors in phylogenetically diverse species of the filamentous fungus Fusarium.</title>
        <authorList>
            <person name="Kim H.-S."/>
            <person name="Busman M."/>
            <person name="Brown D.W."/>
            <person name="Divon H."/>
            <person name="Uhlig S."/>
            <person name="Proctor R.H."/>
        </authorList>
    </citation>
    <scope>NUCLEOTIDE SEQUENCE [LARGE SCALE GENOMIC DNA]</scope>
    <source>
        <strain evidence="3 4">NRRL 25331</strain>
    </source>
</reference>
<keyword evidence="2" id="KW-0732">Signal</keyword>
<feature type="signal peptide" evidence="2">
    <location>
        <begin position="1"/>
        <end position="19"/>
    </location>
</feature>
<dbReference type="Proteomes" id="UP000572754">
    <property type="component" value="Unassembled WGS sequence"/>
</dbReference>
<keyword evidence="4" id="KW-1185">Reference proteome</keyword>
<sequence>MRCNYSLLVFAAFAATPLALPTEKPVNTGKQASAWYEGKRTNFDYGKWAPKEFEKRNDDGSWHPGKYEGKDTGHDDGKWTPTKYPGEKSKTKRGKADTIDDDSREPTKCETKGANSEDSELTSEKYGERSDYGSWRPGKYEGDCTGYDDGKWNPRRIIRRILRGMGIAKEQRASFVYSSF</sequence>
<evidence type="ECO:0000313" key="3">
    <source>
        <dbReference type="EMBL" id="KAF5673709.1"/>
    </source>
</evidence>
<feature type="chain" id="PRO_5034477438" evidence="2">
    <location>
        <begin position="20"/>
        <end position="180"/>
    </location>
</feature>
<reference evidence="4" key="1">
    <citation type="journal article" date="2020" name="BMC Genomics">
        <title>Correction to: Identification and distribution of gene clusters required for synthesis of sphingolipid metabolism inhibitors in diverse species of the filamentous fungus Fusarium.</title>
        <authorList>
            <person name="Kim H.S."/>
            <person name="Lohmar J.M."/>
            <person name="Busman M."/>
            <person name="Brown D.W."/>
            <person name="Naumann T.A."/>
            <person name="Divon H.H."/>
            <person name="Lysoe E."/>
            <person name="Uhlig S."/>
            <person name="Proctor R.H."/>
        </authorList>
    </citation>
    <scope>NUCLEOTIDE SEQUENCE [LARGE SCALE GENOMIC DNA]</scope>
    <source>
        <strain evidence="4">NRRL 25331</strain>
    </source>
</reference>
<feature type="region of interest" description="Disordered" evidence="1">
    <location>
        <begin position="54"/>
        <end position="133"/>
    </location>
</feature>
<gene>
    <name evidence="3" type="ORF">FCIRC_7972</name>
</gene>
<feature type="compositionally biased region" description="Basic and acidic residues" evidence="1">
    <location>
        <begin position="54"/>
        <end position="78"/>
    </location>
</feature>
<feature type="compositionally biased region" description="Basic and acidic residues" evidence="1">
    <location>
        <begin position="122"/>
        <end position="131"/>
    </location>
</feature>
<feature type="compositionally biased region" description="Basic and acidic residues" evidence="1">
    <location>
        <begin position="85"/>
        <end position="98"/>
    </location>
</feature>
<evidence type="ECO:0000256" key="1">
    <source>
        <dbReference type="SAM" id="MobiDB-lite"/>
    </source>
</evidence>
<proteinExistence type="predicted"/>
<evidence type="ECO:0000256" key="2">
    <source>
        <dbReference type="SAM" id="SignalP"/>
    </source>
</evidence>